<feature type="binding site" evidence="12">
    <location>
        <position position="190"/>
    </location>
    <ligand>
        <name>FMN</name>
        <dbReference type="ChEBI" id="CHEBI:58210"/>
    </ligand>
</feature>
<dbReference type="CDD" id="cd04740">
    <property type="entry name" value="DHOD_1B_like"/>
    <property type="match status" value="1"/>
</dbReference>
<dbReference type="HAMAP" id="MF_00224">
    <property type="entry name" value="DHO_dh_type1"/>
    <property type="match status" value="1"/>
</dbReference>
<gene>
    <name evidence="12" type="primary">pyrD</name>
    <name evidence="14" type="ORF">H8689_08720</name>
</gene>
<feature type="binding site" evidence="12">
    <location>
        <position position="126"/>
    </location>
    <ligand>
        <name>FMN</name>
        <dbReference type="ChEBI" id="CHEBI:58210"/>
    </ligand>
</feature>
<feature type="binding site" evidence="12">
    <location>
        <position position="216"/>
    </location>
    <ligand>
        <name>FMN</name>
        <dbReference type="ChEBI" id="CHEBI:58210"/>
    </ligand>
</feature>
<evidence type="ECO:0000256" key="11">
    <source>
        <dbReference type="ARBA" id="ARBA00048996"/>
    </source>
</evidence>
<dbReference type="InterPro" id="IPR050074">
    <property type="entry name" value="DHO_dehydrogenase"/>
</dbReference>
<comment type="catalytic activity">
    <reaction evidence="12">
        <text>(S)-dihydroorotate + A = orotate + AH2</text>
        <dbReference type="Rhea" id="RHEA:18073"/>
        <dbReference type="ChEBI" id="CHEBI:13193"/>
        <dbReference type="ChEBI" id="CHEBI:17499"/>
        <dbReference type="ChEBI" id="CHEBI:30839"/>
        <dbReference type="ChEBI" id="CHEBI:30864"/>
    </reaction>
</comment>
<comment type="catalytic activity">
    <reaction evidence="11">
        <text>(S)-dihydroorotate + NAD(+) = orotate + NADH + H(+)</text>
        <dbReference type="Rhea" id="RHEA:13513"/>
        <dbReference type="ChEBI" id="CHEBI:15378"/>
        <dbReference type="ChEBI" id="CHEBI:30839"/>
        <dbReference type="ChEBI" id="CHEBI:30864"/>
        <dbReference type="ChEBI" id="CHEBI:57540"/>
        <dbReference type="ChEBI" id="CHEBI:57945"/>
        <dbReference type="EC" id="1.3.1.14"/>
    </reaction>
</comment>
<feature type="domain" description="Dihydroorotate dehydrogenase catalytic" evidence="13">
    <location>
        <begin position="5"/>
        <end position="285"/>
    </location>
</feature>
<organism evidence="14 15">
    <name type="scientific">Wansuia hejianensis</name>
    <dbReference type="NCBI Taxonomy" id="2763667"/>
    <lineage>
        <taxon>Bacteria</taxon>
        <taxon>Bacillati</taxon>
        <taxon>Bacillota</taxon>
        <taxon>Clostridia</taxon>
        <taxon>Lachnospirales</taxon>
        <taxon>Lachnospiraceae</taxon>
        <taxon>Wansuia</taxon>
    </lineage>
</organism>
<evidence type="ECO:0000256" key="10">
    <source>
        <dbReference type="ARBA" id="ARBA00023027"/>
    </source>
</evidence>
<feature type="binding site" evidence="12">
    <location>
        <begin position="69"/>
        <end position="73"/>
    </location>
    <ligand>
        <name>substrate</name>
    </ligand>
</feature>
<feature type="binding site" evidence="12">
    <location>
        <position position="126"/>
    </location>
    <ligand>
        <name>substrate</name>
    </ligand>
</feature>
<evidence type="ECO:0000256" key="8">
    <source>
        <dbReference type="ARBA" id="ARBA00022975"/>
    </source>
</evidence>
<dbReference type="EC" id="1.3.-.-" evidence="12"/>
<dbReference type="AlphaFoldDB" id="A0A926IP01"/>
<feature type="binding site" evidence="12">
    <location>
        <position position="21"/>
    </location>
    <ligand>
        <name>FMN</name>
        <dbReference type="ChEBI" id="CHEBI:58210"/>
    </ligand>
</feature>
<evidence type="ECO:0000259" key="13">
    <source>
        <dbReference type="Pfam" id="PF01180"/>
    </source>
</evidence>
<accession>A0A926IP01</accession>
<evidence type="ECO:0000256" key="5">
    <source>
        <dbReference type="ARBA" id="ARBA00022490"/>
    </source>
</evidence>
<reference evidence="14 15" key="1">
    <citation type="submission" date="2020-08" db="EMBL/GenBank/DDBJ databases">
        <title>Genome public.</title>
        <authorList>
            <person name="Liu C."/>
            <person name="Sun Q."/>
        </authorList>
    </citation>
    <scope>NUCLEOTIDE SEQUENCE [LARGE SCALE GENOMIC DNA]</scope>
    <source>
        <strain evidence="14 15">NSJ-26</strain>
    </source>
</reference>
<dbReference type="Pfam" id="PF01180">
    <property type="entry name" value="DHO_dh"/>
    <property type="match status" value="1"/>
</dbReference>
<sequence length="305" mass="33118">MINTKVNICGVELKNPVIAASGTFGFGREYAEYFPLSKLGGISSKGLTLNRKEGNKGIRIYETTGGLLNSIGLQNPGIDEFISNQLPFMKKQDTIVLANVGGGTIEEYVTSIERLNKTNIDMIELNISCPNVKEGGMAFGIRSKDAYEIVSEVRKTCKKPLIVKLSPNAENIVHMAETCVKAGADGLSLVNTFSGMAIDIYSKSPVFENTIAGLSGPCIKPIALRMVYEVSKAVDVPIIGIGGIMDYKDAIEFIMAGAWAIQVGSGNFINPTITLDIIEGIETFMVNQRIKSLEEIRGIIWRENI</sequence>
<comment type="pathway">
    <text evidence="3">Pyrimidine metabolism; UMP biosynthesis via de novo pathway; orotate from (S)-dihydroorotate (NAD(+) route): step 1/1.</text>
</comment>
<keyword evidence="9 12" id="KW-0560">Oxidoreductase</keyword>
<feature type="binding site" evidence="12">
    <location>
        <position position="164"/>
    </location>
    <ligand>
        <name>FMN</name>
        <dbReference type="ChEBI" id="CHEBI:58210"/>
    </ligand>
</feature>
<evidence type="ECO:0000256" key="9">
    <source>
        <dbReference type="ARBA" id="ARBA00023002"/>
    </source>
</evidence>
<dbReference type="Gene3D" id="3.20.20.70">
    <property type="entry name" value="Aldolase class I"/>
    <property type="match status" value="1"/>
</dbReference>
<feature type="binding site" evidence="12">
    <location>
        <begin position="191"/>
        <end position="192"/>
    </location>
    <ligand>
        <name>substrate</name>
    </ligand>
</feature>
<dbReference type="GO" id="GO:0006207">
    <property type="term" value="P:'de novo' pyrimidine nucleobase biosynthetic process"/>
    <property type="evidence" value="ECO:0007669"/>
    <property type="project" value="InterPro"/>
</dbReference>
<dbReference type="NCBIfam" id="NF005574">
    <property type="entry name" value="PRK07259.1"/>
    <property type="match status" value="1"/>
</dbReference>
<keyword evidence="7 12" id="KW-0288">FMN</keyword>
<evidence type="ECO:0000256" key="1">
    <source>
        <dbReference type="ARBA" id="ARBA00003616"/>
    </source>
</evidence>
<comment type="caution">
    <text evidence="14">The sequence shown here is derived from an EMBL/GenBank/DDBJ whole genome shotgun (WGS) entry which is preliminary data.</text>
</comment>
<evidence type="ECO:0000256" key="3">
    <source>
        <dbReference type="ARBA" id="ARBA00004715"/>
    </source>
</evidence>
<dbReference type="InterPro" id="IPR012135">
    <property type="entry name" value="Dihydroorotate_DH_1_2"/>
</dbReference>
<feature type="binding site" evidence="12">
    <location>
        <position position="99"/>
    </location>
    <ligand>
        <name>FMN</name>
        <dbReference type="ChEBI" id="CHEBI:58210"/>
    </ligand>
</feature>
<dbReference type="PROSITE" id="PS00912">
    <property type="entry name" value="DHODEHASE_2"/>
    <property type="match status" value="1"/>
</dbReference>
<dbReference type="InterPro" id="IPR049622">
    <property type="entry name" value="Dihydroorotate_DH_I"/>
</dbReference>
<feature type="binding site" evidence="12">
    <location>
        <position position="45"/>
    </location>
    <ligand>
        <name>substrate</name>
    </ligand>
</feature>
<evidence type="ECO:0000313" key="15">
    <source>
        <dbReference type="Proteomes" id="UP000601522"/>
    </source>
</evidence>
<feature type="binding site" evidence="12">
    <location>
        <begin position="242"/>
        <end position="243"/>
    </location>
    <ligand>
        <name>FMN</name>
        <dbReference type="ChEBI" id="CHEBI:58210"/>
    </ligand>
</feature>
<feature type="binding site" evidence="12">
    <location>
        <begin position="45"/>
        <end position="46"/>
    </location>
    <ligand>
        <name>FMN</name>
        <dbReference type="ChEBI" id="CHEBI:58210"/>
    </ligand>
</feature>
<feature type="active site" description="Nucleophile" evidence="12">
    <location>
        <position position="129"/>
    </location>
</feature>
<evidence type="ECO:0000256" key="7">
    <source>
        <dbReference type="ARBA" id="ARBA00022643"/>
    </source>
</evidence>
<dbReference type="InterPro" id="IPR005720">
    <property type="entry name" value="Dihydroorotate_DH_cat"/>
</dbReference>
<dbReference type="GO" id="GO:0044205">
    <property type="term" value="P:'de novo' UMP biosynthetic process"/>
    <property type="evidence" value="ECO:0007669"/>
    <property type="project" value="UniProtKB-UniRule"/>
</dbReference>
<comment type="similarity">
    <text evidence="4 12">Belongs to the dihydroorotate dehydrogenase family. Type 1 subfamily.</text>
</comment>
<keyword evidence="6 12" id="KW-0285">Flavoprotein</keyword>
<dbReference type="InterPro" id="IPR013785">
    <property type="entry name" value="Aldolase_TIM"/>
</dbReference>
<dbReference type="NCBIfam" id="TIGR01037">
    <property type="entry name" value="pyrD_sub1_fam"/>
    <property type="match status" value="1"/>
</dbReference>
<dbReference type="SUPFAM" id="SSF51395">
    <property type="entry name" value="FMN-linked oxidoreductases"/>
    <property type="match status" value="1"/>
</dbReference>
<evidence type="ECO:0000256" key="12">
    <source>
        <dbReference type="HAMAP-Rule" id="MF_00224"/>
    </source>
</evidence>
<comment type="subcellular location">
    <subcellularLocation>
        <location evidence="2 12">Cytoplasm</location>
    </subcellularLocation>
</comment>
<proteinExistence type="inferred from homology"/>
<dbReference type="EMBL" id="JACRTK010000003">
    <property type="protein sequence ID" value="MBC8591193.1"/>
    <property type="molecule type" value="Genomic_DNA"/>
</dbReference>
<dbReference type="InterPro" id="IPR033888">
    <property type="entry name" value="DHOD_1B"/>
</dbReference>
<name>A0A926IP01_9FIRM</name>
<comment type="cofactor">
    <cofactor evidence="12">
        <name>FMN</name>
        <dbReference type="ChEBI" id="CHEBI:58210"/>
    </cofactor>
    <text evidence="12">Binds 1 FMN per subunit.</text>
</comment>
<evidence type="ECO:0000256" key="2">
    <source>
        <dbReference type="ARBA" id="ARBA00004496"/>
    </source>
</evidence>
<dbReference type="GO" id="GO:0005737">
    <property type="term" value="C:cytoplasm"/>
    <property type="evidence" value="ECO:0007669"/>
    <property type="project" value="UniProtKB-SubCell"/>
</dbReference>
<dbReference type="Proteomes" id="UP000601522">
    <property type="component" value="Unassembled WGS sequence"/>
</dbReference>
<dbReference type="PANTHER" id="PTHR48109:SF1">
    <property type="entry name" value="DIHYDROOROTATE DEHYDROGENASE (FUMARATE)"/>
    <property type="match status" value="1"/>
</dbReference>
<dbReference type="InterPro" id="IPR024920">
    <property type="entry name" value="Dihydroorotate_DH_1"/>
</dbReference>
<evidence type="ECO:0000313" key="14">
    <source>
        <dbReference type="EMBL" id="MBC8591193.1"/>
    </source>
</evidence>
<dbReference type="PIRSF" id="PIRSF000164">
    <property type="entry name" value="DHO_oxidase"/>
    <property type="match status" value="1"/>
</dbReference>
<protein>
    <recommendedName>
        <fullName evidence="12">Dihydroorotate dehydrogenase</fullName>
        <shortName evidence="12">DHOD</shortName>
        <shortName evidence="12">DHODase</shortName>
        <shortName evidence="12">DHOdehase</shortName>
        <ecNumber evidence="12">1.3.-.-</ecNumber>
    </recommendedName>
</protein>
<feature type="binding site" evidence="12">
    <location>
        <begin position="264"/>
        <end position="265"/>
    </location>
    <ligand>
        <name>FMN</name>
        <dbReference type="ChEBI" id="CHEBI:58210"/>
    </ligand>
</feature>
<keyword evidence="5 12" id="KW-0963">Cytoplasm</keyword>
<keyword evidence="10" id="KW-0520">NAD</keyword>
<keyword evidence="15" id="KW-1185">Reference proteome</keyword>
<keyword evidence="8 12" id="KW-0665">Pyrimidine biosynthesis</keyword>
<evidence type="ECO:0000256" key="4">
    <source>
        <dbReference type="ARBA" id="ARBA00008008"/>
    </source>
</evidence>
<dbReference type="InterPro" id="IPR001295">
    <property type="entry name" value="Dihydroorotate_DH_CS"/>
</dbReference>
<evidence type="ECO:0000256" key="6">
    <source>
        <dbReference type="ARBA" id="ARBA00022630"/>
    </source>
</evidence>
<dbReference type="FunFam" id="3.20.20.70:FF:000027">
    <property type="entry name" value="Dihydropyrimidine dehydrogenase [NADP(+)]"/>
    <property type="match status" value="1"/>
</dbReference>
<dbReference type="PANTHER" id="PTHR48109">
    <property type="entry name" value="DIHYDROOROTATE DEHYDROGENASE (QUINONE), MITOCHONDRIAL-RELATED"/>
    <property type="match status" value="1"/>
</dbReference>
<comment type="function">
    <text evidence="1">Catalyzes the conversion of dihydroorotate to orotate with NAD(+) as electron acceptor.</text>
</comment>
<dbReference type="GO" id="GO:0004589">
    <property type="term" value="F:dihydroorotate dehydrogenase (NAD+) activity"/>
    <property type="evidence" value="ECO:0007669"/>
    <property type="project" value="UniProtKB-EC"/>
</dbReference>